<sequence>MKTASLTNNITYHEKRPTIQVLLETETGKEIRIAFKKDQVMKEHKTPFPIVVEIFEGKIDFGLNGTVHSLKKGDLISLEGGVPHDLTAMENSIVRLSLNKADSAKRVEDVAKNS</sequence>
<gene>
    <name evidence="1" type="ORF">DDV96_06090</name>
</gene>
<organism evidence="1 2">
    <name type="scientific">Marixanthomonas spongiae</name>
    <dbReference type="NCBI Taxonomy" id="2174845"/>
    <lineage>
        <taxon>Bacteria</taxon>
        <taxon>Pseudomonadati</taxon>
        <taxon>Bacteroidota</taxon>
        <taxon>Flavobacteriia</taxon>
        <taxon>Flavobacteriales</taxon>
        <taxon>Flavobacteriaceae</taxon>
        <taxon>Marixanthomonas</taxon>
    </lineage>
</organism>
<dbReference type="InterPro" id="IPR014710">
    <property type="entry name" value="RmlC-like_jellyroll"/>
</dbReference>
<dbReference type="CDD" id="cd02230">
    <property type="entry name" value="cupin_HP0902-like"/>
    <property type="match status" value="1"/>
</dbReference>
<protein>
    <submittedName>
        <fullName evidence="1">Cupin</fullName>
    </submittedName>
</protein>
<proteinExistence type="predicted"/>
<dbReference type="PANTHER" id="PTHR37694">
    <property type="entry name" value="SLR8022 PROTEIN"/>
    <property type="match status" value="1"/>
</dbReference>
<evidence type="ECO:0000313" key="1">
    <source>
        <dbReference type="EMBL" id="PVW15834.1"/>
    </source>
</evidence>
<dbReference type="RefSeq" id="WP_116693857.1">
    <property type="nucleotide sequence ID" value="NZ_QEHR01000003.1"/>
</dbReference>
<reference evidence="1 2" key="1">
    <citation type="submission" date="2018-04" db="EMBL/GenBank/DDBJ databases">
        <title>Marixanthomonas spongiae HN-E44 sp. nov., isolated from a marine sponge.</title>
        <authorList>
            <person name="Luo L."/>
            <person name="Zhuang L."/>
        </authorList>
    </citation>
    <scope>NUCLEOTIDE SEQUENCE [LARGE SCALE GENOMIC DNA]</scope>
    <source>
        <strain evidence="1 2">HN-E44</strain>
    </source>
</reference>
<dbReference type="Gene3D" id="2.60.120.10">
    <property type="entry name" value="Jelly Rolls"/>
    <property type="match status" value="1"/>
</dbReference>
<dbReference type="EMBL" id="QEHR01000003">
    <property type="protein sequence ID" value="PVW15834.1"/>
    <property type="molecule type" value="Genomic_DNA"/>
</dbReference>
<keyword evidence="2" id="KW-1185">Reference proteome</keyword>
<dbReference type="AlphaFoldDB" id="A0A2U0I434"/>
<evidence type="ECO:0000313" key="2">
    <source>
        <dbReference type="Proteomes" id="UP000245962"/>
    </source>
</evidence>
<dbReference type="SUPFAM" id="SSF51182">
    <property type="entry name" value="RmlC-like cupins"/>
    <property type="match status" value="1"/>
</dbReference>
<dbReference type="Proteomes" id="UP000245962">
    <property type="component" value="Unassembled WGS sequence"/>
</dbReference>
<name>A0A2U0I434_9FLAO</name>
<accession>A0A2U0I434</accession>
<dbReference type="InterPro" id="IPR011051">
    <property type="entry name" value="RmlC_Cupin_sf"/>
</dbReference>
<dbReference type="PANTHER" id="PTHR37694:SF1">
    <property type="entry name" value="SLR8022 PROTEIN"/>
    <property type="match status" value="1"/>
</dbReference>
<comment type="caution">
    <text evidence="1">The sequence shown here is derived from an EMBL/GenBank/DDBJ whole genome shotgun (WGS) entry which is preliminary data.</text>
</comment>
<dbReference type="OrthoDB" id="997205at2"/>